<dbReference type="EMBL" id="KV417490">
    <property type="protein sequence ID" value="KZP31385.1"/>
    <property type="molecule type" value="Genomic_DNA"/>
</dbReference>
<keyword evidence="2" id="KW-1133">Transmembrane helix</keyword>
<keyword evidence="4" id="KW-1185">Reference proteome</keyword>
<feature type="compositionally biased region" description="Polar residues" evidence="1">
    <location>
        <begin position="272"/>
        <end position="287"/>
    </location>
</feature>
<evidence type="ECO:0000313" key="3">
    <source>
        <dbReference type="EMBL" id="KZP31385.1"/>
    </source>
</evidence>
<feature type="transmembrane region" description="Helical" evidence="2">
    <location>
        <begin position="370"/>
        <end position="390"/>
    </location>
</feature>
<dbReference type="AlphaFoldDB" id="A0A166U752"/>
<evidence type="ECO:0000313" key="4">
    <source>
        <dbReference type="Proteomes" id="UP000076532"/>
    </source>
</evidence>
<keyword evidence="2" id="KW-0812">Transmembrane</keyword>
<proteinExistence type="predicted"/>
<evidence type="ECO:0000256" key="2">
    <source>
        <dbReference type="SAM" id="Phobius"/>
    </source>
</evidence>
<feature type="transmembrane region" description="Helical" evidence="2">
    <location>
        <begin position="165"/>
        <end position="185"/>
    </location>
</feature>
<feature type="transmembrane region" description="Helical" evidence="2">
    <location>
        <begin position="113"/>
        <end position="133"/>
    </location>
</feature>
<evidence type="ECO:0000256" key="1">
    <source>
        <dbReference type="SAM" id="MobiDB-lite"/>
    </source>
</evidence>
<dbReference type="OrthoDB" id="3256745at2759"/>
<organism evidence="3 4">
    <name type="scientific">Athelia psychrophila</name>
    <dbReference type="NCBI Taxonomy" id="1759441"/>
    <lineage>
        <taxon>Eukaryota</taxon>
        <taxon>Fungi</taxon>
        <taxon>Dikarya</taxon>
        <taxon>Basidiomycota</taxon>
        <taxon>Agaricomycotina</taxon>
        <taxon>Agaricomycetes</taxon>
        <taxon>Agaricomycetidae</taxon>
        <taxon>Atheliales</taxon>
        <taxon>Atheliaceae</taxon>
        <taxon>Athelia</taxon>
    </lineage>
</organism>
<sequence length="398" mass="43911">MLPYSVKLVWMISSTIGTVCSWPVLYGLAKSINTWWIPVTYGSACTILVLLFDIGAIWKMNPSEFPPSFCLTQVVGTNLTVFVLMGICVAYNVATIRCALWPEYGKVGLQWDNTYLILLVALPISSTALQMGLANKFGALEQIGFDNTFCDITEPLWPKLLGWGGLPMIYTLASFVFTAFAVMRLQIMLEVHNKLWHDMSNQVEFAPRPPTDRKDVTRAQTLHPDALAEREAMRRGLLSLSLDYVRAGDIEMKTVGPSSSSRAASLSPYGSTENMTNEGSERTVFTSPTPLPPLIPPPKLLPVDGDVSMYGTAPVARTAALPPPPTSLLAEIWRLLLFQAAFITIGTLLTVSTLYSLSGHRRPREFGSDHIAVIGAAWGPVFVFGHVPSIRKRLMFWK</sequence>
<feature type="compositionally biased region" description="Low complexity" evidence="1">
    <location>
        <begin position="256"/>
        <end position="271"/>
    </location>
</feature>
<protein>
    <submittedName>
        <fullName evidence="3">Uncharacterized protein</fullName>
    </submittedName>
</protein>
<reference evidence="3 4" key="1">
    <citation type="journal article" date="2016" name="Mol. Biol. Evol.">
        <title>Comparative Genomics of Early-Diverging Mushroom-Forming Fungi Provides Insights into the Origins of Lignocellulose Decay Capabilities.</title>
        <authorList>
            <person name="Nagy L.G."/>
            <person name="Riley R."/>
            <person name="Tritt A."/>
            <person name="Adam C."/>
            <person name="Daum C."/>
            <person name="Floudas D."/>
            <person name="Sun H."/>
            <person name="Yadav J.S."/>
            <person name="Pangilinan J."/>
            <person name="Larsson K.H."/>
            <person name="Matsuura K."/>
            <person name="Barry K."/>
            <person name="Labutti K."/>
            <person name="Kuo R."/>
            <person name="Ohm R.A."/>
            <person name="Bhattacharya S.S."/>
            <person name="Shirouzu T."/>
            <person name="Yoshinaga Y."/>
            <person name="Martin F.M."/>
            <person name="Grigoriev I.V."/>
            <person name="Hibbett D.S."/>
        </authorList>
    </citation>
    <scope>NUCLEOTIDE SEQUENCE [LARGE SCALE GENOMIC DNA]</scope>
    <source>
        <strain evidence="3 4">CBS 109695</strain>
    </source>
</reference>
<feature type="transmembrane region" description="Helical" evidence="2">
    <location>
        <begin position="6"/>
        <end position="28"/>
    </location>
</feature>
<feature type="region of interest" description="Disordered" evidence="1">
    <location>
        <begin position="255"/>
        <end position="291"/>
    </location>
</feature>
<feature type="transmembrane region" description="Helical" evidence="2">
    <location>
        <begin position="335"/>
        <end position="358"/>
    </location>
</feature>
<dbReference type="Proteomes" id="UP000076532">
    <property type="component" value="Unassembled WGS sequence"/>
</dbReference>
<feature type="transmembrane region" description="Helical" evidence="2">
    <location>
        <begin position="35"/>
        <end position="58"/>
    </location>
</feature>
<name>A0A166U752_9AGAM</name>
<keyword evidence="2" id="KW-0472">Membrane</keyword>
<accession>A0A166U752</accession>
<gene>
    <name evidence="3" type="ORF">FIBSPDRAFT_883605</name>
</gene>
<feature type="transmembrane region" description="Helical" evidence="2">
    <location>
        <begin position="78"/>
        <end position="101"/>
    </location>
</feature>